<sequence>MGYITQYEVEMDKDAELVREYVNENHDENGCLTAVFNGWAYEMKWYGHEEDVREVSRQFPDVLITLTGEGEDNGDMWRKYFKGGKMQACHAKITFDEYDEKELR</sequence>
<proteinExistence type="predicted"/>
<reference evidence="1 2" key="1">
    <citation type="journal article" date="2011" name="Int. J. Syst. Evol. Microbiol.">
        <title>Relationship of Bacillus amyloliquefaciens clades associated with strains DSM 7T and FZB42T: a proposal for Bacillus amyloliquefaciens subsp. amyloliquefaciens subsp. nov. and Bacillus amyloliquefaciens subsp. plantarum subsp. nov. based on complete genome sequence comparisons.</title>
        <authorList>
            <person name="Borriss R."/>
            <person name="Chen X.H."/>
            <person name="Rueckert C."/>
            <person name="Blom J."/>
            <person name="Becker A."/>
            <person name="Baumgarth B."/>
            <person name="Fan B."/>
            <person name="Pukall R."/>
            <person name="Schumann P."/>
            <person name="Sproer C."/>
            <person name="Junge H."/>
            <person name="Vater J."/>
            <person name="Puhler A."/>
            <person name="Klenk H.P."/>
        </authorList>
    </citation>
    <scope>NUCLEOTIDE SEQUENCE [LARGE SCALE GENOMIC DNA]</scope>
    <source>
        <strain evidence="2">DSM 7</strain>
    </source>
</reference>
<dbReference type="Proteomes" id="UP000006562">
    <property type="component" value="Chromosome"/>
</dbReference>
<evidence type="ECO:0000313" key="1">
    <source>
        <dbReference type="EMBL" id="CBI42033.1"/>
    </source>
</evidence>
<dbReference type="KEGG" id="bao:BAMF_0907"/>
<keyword evidence="2" id="KW-1185">Reference proteome</keyword>
<reference evidence="2" key="2">
    <citation type="journal article" date="2011" name="J. Biotechnol.">
        <title>Genome sequence of B. amyloliquefaciens type strain DSM7(T) reveals differences to plant-associated B. amyloliquefaciens FZB42.</title>
        <authorList>
            <person name="Ruckert C."/>
            <person name="Blom J."/>
            <person name="Chen X."/>
            <person name="Reva O."/>
            <person name="Borriss R."/>
        </authorList>
    </citation>
    <scope>NUCLEOTIDE SEQUENCE [LARGE SCALE GENOMIC DNA]</scope>
    <source>
        <strain evidence="2">DSM 7</strain>
    </source>
</reference>
<gene>
    <name evidence="1" type="ordered locus">BAMF_0907</name>
</gene>
<dbReference type="AlphaFoldDB" id="A0A9P1JF58"/>
<organism evidence="1 2">
    <name type="scientific">Bacillus amyloliquefaciens (strain ATCC 23350 / DSM 7 / BCRC 11601 / CCUG 28519 / NBRC 15535 / NRRL B-14393 / F)</name>
    <dbReference type="NCBI Taxonomy" id="692420"/>
    <lineage>
        <taxon>Bacteria</taxon>
        <taxon>Bacillati</taxon>
        <taxon>Bacillota</taxon>
        <taxon>Bacilli</taxon>
        <taxon>Bacillales</taxon>
        <taxon>Bacillaceae</taxon>
        <taxon>Bacillus</taxon>
        <taxon>Bacillus amyloliquefaciens group</taxon>
    </lineage>
</organism>
<accession>A0A9P1JF58</accession>
<protein>
    <submittedName>
        <fullName evidence="1">Uncharacterized protein</fullName>
    </submittedName>
</protein>
<name>A0A9P1JF58_BACAS</name>
<dbReference type="EMBL" id="FN597644">
    <property type="protein sequence ID" value="CBI42033.1"/>
    <property type="molecule type" value="Genomic_DNA"/>
</dbReference>
<evidence type="ECO:0000313" key="2">
    <source>
        <dbReference type="Proteomes" id="UP000006562"/>
    </source>
</evidence>
<dbReference type="RefSeq" id="WP_013351528.1">
    <property type="nucleotide sequence ID" value="NC_014551.1"/>
</dbReference>